<dbReference type="InterPro" id="IPR027417">
    <property type="entry name" value="P-loop_NTPase"/>
</dbReference>
<sequence length="656" mass="76152">MNPQLLYVYIKDIGRCFYNQEFSFTNDFDIQFGQERRLLISRKPNPYKKLWGSNISNVNLIVGKNGAGKTTLFDLLGSTNHRRKNLFKKPLRSKLDEFKEEWFAVYHIANDLFVIEGYNPALISNISEIPYGTSYEYSIGATYSFEEQHAQYDDYIQSMSMDGDENTLNRNMLSLYFANDNTKDWFSGNAIRDDEQDYYVGFQRLYSNKPRYANIYKFISREYKMLEKDHTSRHAICVLEREDHIYPGMVTKAEALERFELYLYQDKSQILYYQTEASIILYGSDGNRKRPGSPDRWTTKEKFIITYVEAFIIDLWMNRTDALLEEGAKAECSAAIAALEINANHFQERIGYLLHVLQLINAAADPKLHAGRLRLDAELLTIVVEAFTETADHYFTSSTKMTLHLNEDFDNGIHKLFELFDAYIPRSHAINHSIRITFRHLSSGELAFINGFSNLYTAIDIAQNNKEIKTILILLDEPDASFHPEWSRRYIHNLSKFLNAIDFGRELAYQIVIATHSPFIVSDVPSEHITCIRLHGVVGGIQRIAAKAEFGLMSNFYDIIQNDFFIHSPIGEHAKSIFEDIIKRIGKLREFDKEEIDGLQQLISAIGEPLIRGKLQQMLTDRTTKLFPELERFRRISELERELSQLKKEQRGDNDD</sequence>
<dbReference type="PANTHER" id="PTHR32182:SF23">
    <property type="entry name" value="ATP BINDING PROTEIN"/>
    <property type="match status" value="1"/>
</dbReference>
<reference evidence="2" key="1">
    <citation type="submission" date="2022-01" db="EMBL/GenBank/DDBJ databases">
        <authorList>
            <person name="Criscuolo A."/>
        </authorList>
    </citation>
    <scope>NUCLEOTIDE SEQUENCE</scope>
    <source>
        <strain evidence="2">CIP111893</strain>
    </source>
</reference>
<dbReference type="EMBL" id="CAKMMF010000008">
    <property type="protein sequence ID" value="CAH1202612.1"/>
    <property type="molecule type" value="Genomic_DNA"/>
</dbReference>
<dbReference type="InterPro" id="IPR041685">
    <property type="entry name" value="AAA_GajA/Old/RecF-like"/>
</dbReference>
<dbReference type="Gene3D" id="3.40.50.300">
    <property type="entry name" value="P-loop containing nucleotide triphosphate hydrolases"/>
    <property type="match status" value="1"/>
</dbReference>
<dbReference type="RefSeq" id="WP_236340242.1">
    <property type="nucleotide sequence ID" value="NZ_CAKMMF010000008.1"/>
</dbReference>
<evidence type="ECO:0000313" key="2">
    <source>
        <dbReference type="EMBL" id="CAH1202612.1"/>
    </source>
</evidence>
<evidence type="ECO:0000259" key="1">
    <source>
        <dbReference type="Pfam" id="PF13175"/>
    </source>
</evidence>
<evidence type="ECO:0000313" key="3">
    <source>
        <dbReference type="Proteomes" id="UP000838686"/>
    </source>
</evidence>
<organism evidence="2 3">
    <name type="scientific">Paenibacillus plantiphilus</name>
    <dbReference type="NCBI Taxonomy" id="2905650"/>
    <lineage>
        <taxon>Bacteria</taxon>
        <taxon>Bacillati</taxon>
        <taxon>Bacillota</taxon>
        <taxon>Bacilli</taxon>
        <taxon>Bacillales</taxon>
        <taxon>Paenibacillaceae</taxon>
        <taxon>Paenibacillus</taxon>
    </lineage>
</organism>
<accession>A0ABN8G869</accession>
<dbReference type="PANTHER" id="PTHR32182">
    <property type="entry name" value="DNA REPLICATION AND REPAIR PROTEIN RECF"/>
    <property type="match status" value="1"/>
</dbReference>
<name>A0ABN8G869_9BACL</name>
<proteinExistence type="predicted"/>
<dbReference type="Proteomes" id="UP000838686">
    <property type="component" value="Unassembled WGS sequence"/>
</dbReference>
<keyword evidence="3" id="KW-1185">Reference proteome</keyword>
<dbReference type="Pfam" id="PF13175">
    <property type="entry name" value="AAA_15"/>
    <property type="match status" value="1"/>
</dbReference>
<dbReference type="SUPFAM" id="SSF52540">
    <property type="entry name" value="P-loop containing nucleoside triphosphate hydrolases"/>
    <property type="match status" value="1"/>
</dbReference>
<comment type="caution">
    <text evidence="2">The sequence shown here is derived from an EMBL/GenBank/DDBJ whole genome shotgun (WGS) entry which is preliminary data.</text>
</comment>
<feature type="domain" description="Endonuclease GajA/Old nuclease/RecF-like AAA" evidence="1">
    <location>
        <begin position="54"/>
        <end position="521"/>
    </location>
</feature>
<gene>
    <name evidence="2" type="ORF">PAECIP111893_01850</name>
</gene>
<protein>
    <recommendedName>
        <fullName evidence="1">Endonuclease GajA/Old nuclease/RecF-like AAA domain-containing protein</fullName>
    </recommendedName>
</protein>